<dbReference type="Pfam" id="PF00105">
    <property type="entry name" value="zf-C4"/>
    <property type="match status" value="1"/>
</dbReference>
<dbReference type="InterPro" id="IPR013088">
    <property type="entry name" value="Znf_NHR/GATA"/>
</dbReference>
<evidence type="ECO:0000259" key="12">
    <source>
        <dbReference type="PROSITE" id="PS51843"/>
    </source>
</evidence>
<gene>
    <name evidence="14" type="primary">LOC101854540</name>
</gene>
<evidence type="ECO:0000256" key="6">
    <source>
        <dbReference type="ARBA" id="ARBA00023163"/>
    </source>
</evidence>
<comment type="subcellular location">
    <subcellularLocation>
        <location evidence="9">Nucleus</location>
    </subcellularLocation>
</comment>
<accession>A0ABM1VQ00</accession>
<evidence type="ECO:0000256" key="5">
    <source>
        <dbReference type="ARBA" id="ARBA00023125"/>
    </source>
</evidence>
<evidence type="ECO:0000256" key="10">
    <source>
        <dbReference type="SAM" id="MobiDB-lite"/>
    </source>
</evidence>
<dbReference type="SMART" id="SM00430">
    <property type="entry name" value="HOLI"/>
    <property type="match status" value="1"/>
</dbReference>
<keyword evidence="7 9" id="KW-0675">Receptor</keyword>
<dbReference type="Pfam" id="PF00104">
    <property type="entry name" value="Hormone_recep"/>
    <property type="match status" value="1"/>
</dbReference>
<dbReference type="SUPFAM" id="SSF48508">
    <property type="entry name" value="Nuclear receptor ligand-binding domain"/>
    <property type="match status" value="1"/>
</dbReference>
<dbReference type="PRINTS" id="PR00398">
    <property type="entry name" value="STRDHORMONER"/>
</dbReference>
<name>A0ABM1VQ00_APLCA</name>
<organism evidence="13 14">
    <name type="scientific">Aplysia californica</name>
    <name type="common">California sea hare</name>
    <dbReference type="NCBI Taxonomy" id="6500"/>
    <lineage>
        <taxon>Eukaryota</taxon>
        <taxon>Metazoa</taxon>
        <taxon>Spiralia</taxon>
        <taxon>Lophotrochozoa</taxon>
        <taxon>Mollusca</taxon>
        <taxon>Gastropoda</taxon>
        <taxon>Heterobranchia</taxon>
        <taxon>Euthyneura</taxon>
        <taxon>Tectipleura</taxon>
        <taxon>Aplysiida</taxon>
        <taxon>Aplysioidea</taxon>
        <taxon>Aplysiidae</taxon>
        <taxon>Aplysia</taxon>
    </lineage>
</organism>
<evidence type="ECO:0000313" key="14">
    <source>
        <dbReference type="RefSeq" id="XP_035824492.1"/>
    </source>
</evidence>
<keyword evidence="1 9" id="KW-0479">Metal-binding</keyword>
<feature type="region of interest" description="Disordered" evidence="10">
    <location>
        <begin position="346"/>
        <end position="367"/>
    </location>
</feature>
<evidence type="ECO:0000256" key="7">
    <source>
        <dbReference type="ARBA" id="ARBA00023170"/>
    </source>
</evidence>
<keyword evidence="4 9" id="KW-0805">Transcription regulation</keyword>
<evidence type="ECO:0000256" key="1">
    <source>
        <dbReference type="ARBA" id="ARBA00022723"/>
    </source>
</evidence>
<dbReference type="SUPFAM" id="SSF57716">
    <property type="entry name" value="Glucocorticoid receptor-like (DNA-binding domain)"/>
    <property type="match status" value="1"/>
</dbReference>
<keyword evidence="6 9" id="KW-0804">Transcription</keyword>
<evidence type="ECO:0000256" key="4">
    <source>
        <dbReference type="ARBA" id="ARBA00023015"/>
    </source>
</evidence>
<dbReference type="RefSeq" id="XP_035824492.1">
    <property type="nucleotide sequence ID" value="XM_035968599.1"/>
</dbReference>
<dbReference type="SMART" id="SM00399">
    <property type="entry name" value="ZnF_C4"/>
    <property type="match status" value="1"/>
</dbReference>
<comment type="similarity">
    <text evidence="9">Belongs to the nuclear hormone receptor family.</text>
</comment>
<dbReference type="PROSITE" id="PS51843">
    <property type="entry name" value="NR_LBD"/>
    <property type="match status" value="1"/>
</dbReference>
<reference evidence="14" key="1">
    <citation type="submission" date="2025-08" db="UniProtKB">
        <authorList>
            <consortium name="RefSeq"/>
        </authorList>
    </citation>
    <scope>IDENTIFICATION</scope>
</reference>
<dbReference type="InterPro" id="IPR001723">
    <property type="entry name" value="Nuclear_hrmn_rcpt"/>
</dbReference>
<dbReference type="Proteomes" id="UP000694888">
    <property type="component" value="Unplaced"/>
</dbReference>
<dbReference type="Gene3D" id="3.30.50.10">
    <property type="entry name" value="Erythroid Transcription Factor GATA-1, subunit A"/>
    <property type="match status" value="1"/>
</dbReference>
<sequence length="790" mass="84382">MPHPGVCSALASQNLMATLEEGTAVETKKELGSEIDAAAAAVIDGAEMIHVMTSGSSGSVTLPITLTQGGLVSLTSPGQSVVQVPAGSLAQVDWASKLKELQHAQRLERLREEQRQVQDRVTQKMQFEQKYEPCVVCGDRASGRHYGAISCEGCKGFFKRSIRKQLGYACRGSRDCPVTKLHRNRCQYCRLQKCLAVGMRSESVQQERRPSDQRDKVPVTVATSTQRIYIRKDFNSPSAAIPTFSPKVQSLEDPKYGSLLANLQERVVQTDQGMVVLSSQMPSPSSTVNTDLTTLANVVSTVSNTEDLSTLADVVCTVNNTEDLSTLASVVTTLATMGKEEVNLEELSAGQTASPLQNNGDANRNTPDAAARAFDNLAKAVQSPQSQQNSTVLDQSGLSEASFDQSANSDGENSLLVETQGPILTEANFAFTLTTPSPMPTYLNIHYICESASRLLFLSMHWTRSVSAFQDLGPDLQTTLVRSCWSELFTLGLAQCSATMCLPTMLAAILNHLQASLQRGDHSNQEKVKSVIEHIIRLQDYVTHIQSLNITSAEFAYLKTLVLFAPDNPNIRDKRVISRLQERSRRELLQACSSPGSSERVSQLLLRLIPLKTFVPAVMEELFFSALTGSVQIDNIIPYILRMETAEYNLQMTGQTGAAAVAGISGGVGVPALHDPSAPNQPPSVPVILESSQQVALAASATEAATISVGDGIANGSSNGNIVTATSNGGEVRLVSSGTGSTSGQGVALGNNNMAGASIHRASLLSDAGQVLTLYTDGTAATQNSQAAST</sequence>
<keyword evidence="13" id="KW-1185">Reference proteome</keyword>
<dbReference type="InterPro" id="IPR035500">
    <property type="entry name" value="NHR-like_dom_sf"/>
</dbReference>
<dbReference type="PRINTS" id="PR00047">
    <property type="entry name" value="STROIDFINGER"/>
</dbReference>
<feature type="compositionally biased region" description="Polar residues" evidence="10">
    <location>
        <begin position="349"/>
        <end position="366"/>
    </location>
</feature>
<evidence type="ECO:0000256" key="8">
    <source>
        <dbReference type="ARBA" id="ARBA00023242"/>
    </source>
</evidence>
<dbReference type="InterPro" id="IPR001628">
    <property type="entry name" value="Znf_hrmn_rcpt"/>
</dbReference>
<keyword evidence="3 9" id="KW-0862">Zinc</keyword>
<evidence type="ECO:0000256" key="3">
    <source>
        <dbReference type="ARBA" id="ARBA00022833"/>
    </source>
</evidence>
<proteinExistence type="inferred from homology"/>
<dbReference type="Gene3D" id="1.10.565.10">
    <property type="entry name" value="Retinoid X Receptor"/>
    <property type="match status" value="1"/>
</dbReference>
<dbReference type="PROSITE" id="PS00031">
    <property type="entry name" value="NUCLEAR_REC_DBD_1"/>
    <property type="match status" value="1"/>
</dbReference>
<keyword evidence="5 9" id="KW-0238">DNA-binding</keyword>
<feature type="domain" description="Nuclear receptor" evidence="11">
    <location>
        <begin position="131"/>
        <end position="206"/>
    </location>
</feature>
<protein>
    <submittedName>
        <fullName evidence="14">Orphan steroid hormone receptor 2 isoform X1</fullName>
    </submittedName>
</protein>
<keyword evidence="2 9" id="KW-0863">Zinc-finger</keyword>
<dbReference type="PROSITE" id="PS51030">
    <property type="entry name" value="NUCLEAR_REC_DBD_2"/>
    <property type="match status" value="1"/>
</dbReference>
<evidence type="ECO:0000313" key="13">
    <source>
        <dbReference type="Proteomes" id="UP000694888"/>
    </source>
</evidence>
<evidence type="ECO:0000256" key="2">
    <source>
        <dbReference type="ARBA" id="ARBA00022771"/>
    </source>
</evidence>
<dbReference type="InterPro" id="IPR000536">
    <property type="entry name" value="Nucl_hrmn_rcpt_lig-bd"/>
</dbReference>
<evidence type="ECO:0000259" key="11">
    <source>
        <dbReference type="PROSITE" id="PS51030"/>
    </source>
</evidence>
<keyword evidence="8 9" id="KW-0539">Nucleus</keyword>
<dbReference type="PANTHER" id="PTHR24083">
    <property type="entry name" value="NUCLEAR HORMONE RECEPTOR"/>
    <property type="match status" value="1"/>
</dbReference>
<dbReference type="GeneID" id="101854540"/>
<feature type="domain" description="NR LBD" evidence="12">
    <location>
        <begin position="404"/>
        <end position="644"/>
    </location>
</feature>
<evidence type="ECO:0000256" key="9">
    <source>
        <dbReference type="RuleBase" id="RU004334"/>
    </source>
</evidence>
<dbReference type="InterPro" id="IPR050274">
    <property type="entry name" value="Nuclear_hormone_rcpt_NR2"/>
</dbReference>